<protein>
    <submittedName>
        <fullName evidence="1">Uncharacterized protein</fullName>
    </submittedName>
</protein>
<reference evidence="1 2" key="1">
    <citation type="submission" date="2008-07" db="EMBL/GenBank/DDBJ databases">
        <authorList>
            <person name="El-Sayed N."/>
            <person name="Caler E."/>
            <person name="Inman J."/>
            <person name="Amedeo P."/>
            <person name="Hass B."/>
            <person name="Wortman J."/>
        </authorList>
    </citation>
    <scope>NUCLEOTIDE SEQUENCE [LARGE SCALE GENOMIC DNA]</scope>
    <source>
        <strain evidence="2">ATCC 50983 / TXsc</strain>
    </source>
</reference>
<accession>C5LDC4</accession>
<evidence type="ECO:0000313" key="1">
    <source>
        <dbReference type="EMBL" id="EER05256.1"/>
    </source>
</evidence>
<proteinExistence type="predicted"/>
<gene>
    <name evidence="1" type="ORF">Pmar_PMAR027897</name>
</gene>
<dbReference type="GeneID" id="9050823"/>
<dbReference type="EMBL" id="GG680969">
    <property type="protein sequence ID" value="EER05256.1"/>
    <property type="molecule type" value="Genomic_DNA"/>
</dbReference>
<dbReference type="Proteomes" id="UP000007800">
    <property type="component" value="Unassembled WGS sequence"/>
</dbReference>
<name>C5LDC4_PERM5</name>
<dbReference type="OrthoDB" id="258806at2759"/>
<dbReference type="InParanoid" id="C5LDC4"/>
<dbReference type="AlphaFoldDB" id="C5LDC4"/>
<keyword evidence="2" id="KW-1185">Reference proteome</keyword>
<dbReference type="RefSeq" id="XP_002773440.1">
    <property type="nucleotide sequence ID" value="XM_002773394.1"/>
</dbReference>
<organism evidence="2">
    <name type="scientific">Perkinsus marinus (strain ATCC 50983 / TXsc)</name>
    <dbReference type="NCBI Taxonomy" id="423536"/>
    <lineage>
        <taxon>Eukaryota</taxon>
        <taxon>Sar</taxon>
        <taxon>Alveolata</taxon>
        <taxon>Perkinsozoa</taxon>
        <taxon>Perkinsea</taxon>
        <taxon>Perkinsida</taxon>
        <taxon>Perkinsidae</taxon>
        <taxon>Perkinsus</taxon>
    </lineage>
</organism>
<evidence type="ECO:0000313" key="2">
    <source>
        <dbReference type="Proteomes" id="UP000007800"/>
    </source>
</evidence>
<sequence>MLPIQLPLLFRDTGQGGIRVSLNKVLAGLIDLVTTLQKRLHAGDKAHCCVPESSSLSFGTSETSVGEDIDGGVVPCRATQSLKRCSYPGKRGCELIAIAGSQYCQLHHVEPCSNKEQQQQCGDHLRDGVDFHHQNQDLTEERDQKKYFSRDCNCGPMLCVADSGGKFTFVLVTSWSDKVPSRGACEAIESLGHSTRVEASRWGGDKSAEEAAVGRVAARLIDAARFASVEESDDFSLWTSAKTFELCCSTDTDDNFLLEFTIGSIGD</sequence>